<evidence type="ECO:0000313" key="2">
    <source>
        <dbReference type="Proteomes" id="UP001303946"/>
    </source>
</evidence>
<organism evidence="1 2">
    <name type="scientific">Piscinibacter gummiphilus</name>
    <dbReference type="NCBI Taxonomy" id="946333"/>
    <lineage>
        <taxon>Bacteria</taxon>
        <taxon>Pseudomonadati</taxon>
        <taxon>Pseudomonadota</taxon>
        <taxon>Betaproteobacteria</taxon>
        <taxon>Burkholderiales</taxon>
        <taxon>Sphaerotilaceae</taxon>
        <taxon>Piscinibacter</taxon>
    </lineage>
</organism>
<sequence>MPEPFKNLLGPQVAAAMASHLQRAGAETGAAFNAKRFRSLALSGLEALEMKARAQHLCTALEKTLPSDFDSAATVMEGALASMGEIDDATLDSPSGARDDGLAGWAVWPLTEYVARHGKDKAPRALQALHAMTQRFTAEWAIRPFILAEPALSFDTLQRWSTDASPHVRRLVSEGSRPRLPWGMVLKPLVDDPSPTLPLLRRLMDDASPYVRRSVANHLNDIAKDHPYLIEAWLQEHLPTATPARLALLRHASRTLVKKGHAGVLKAFGVGDRFKGEASVALSSRRATVGDSLQLALTLQSTARKPQRLAIDYAVHHVKANGDTSPKVFKGWVVELAAGERREFRKQHSLRPITTRVYYPGPHRIEVLVNGAAVAEAGFELRT</sequence>
<dbReference type="SUPFAM" id="SSF48371">
    <property type="entry name" value="ARM repeat"/>
    <property type="match status" value="1"/>
</dbReference>
<protein>
    <submittedName>
        <fullName evidence="1">DNA alkylation repair protein</fullName>
    </submittedName>
</protein>
<dbReference type="Proteomes" id="UP001303946">
    <property type="component" value="Chromosome"/>
</dbReference>
<name>A0ABZ0CYR9_9BURK</name>
<dbReference type="RefSeq" id="WP_316703033.1">
    <property type="nucleotide sequence ID" value="NZ_CP136336.1"/>
</dbReference>
<keyword evidence="2" id="KW-1185">Reference proteome</keyword>
<gene>
    <name evidence="1" type="ORF">RXV79_08705</name>
</gene>
<proteinExistence type="predicted"/>
<evidence type="ECO:0000313" key="1">
    <source>
        <dbReference type="EMBL" id="WOB10132.1"/>
    </source>
</evidence>
<accession>A0ABZ0CYR9</accession>
<dbReference type="Gene3D" id="1.25.40.290">
    <property type="entry name" value="ARM repeat domains"/>
    <property type="match status" value="1"/>
</dbReference>
<dbReference type="InterPro" id="IPR016024">
    <property type="entry name" value="ARM-type_fold"/>
</dbReference>
<reference evidence="1 2" key="1">
    <citation type="submission" date="2023-10" db="EMBL/GenBank/DDBJ databases">
        <title>Bacteria for the degradation of biodegradable plastic PBAT(Polybutylene adipate terephthalate).</title>
        <authorList>
            <person name="Weon H.-Y."/>
            <person name="Yeon J."/>
        </authorList>
    </citation>
    <scope>NUCLEOTIDE SEQUENCE [LARGE SCALE GENOMIC DNA]</scope>
    <source>
        <strain evidence="1 2">SBD 7-3</strain>
    </source>
</reference>
<dbReference type="EMBL" id="CP136336">
    <property type="protein sequence ID" value="WOB10132.1"/>
    <property type="molecule type" value="Genomic_DNA"/>
</dbReference>